<keyword evidence="1" id="KW-0732">Signal</keyword>
<evidence type="ECO:0000313" key="2">
    <source>
        <dbReference type="EMBL" id="KAF9883210.1"/>
    </source>
</evidence>
<proteinExistence type="predicted"/>
<dbReference type="EMBL" id="VCAU01000177">
    <property type="protein sequence ID" value="KAF9883210.1"/>
    <property type="molecule type" value="Genomic_DNA"/>
</dbReference>
<evidence type="ECO:0000256" key="1">
    <source>
        <dbReference type="SAM" id="SignalP"/>
    </source>
</evidence>
<gene>
    <name evidence="2" type="ORF">FE257_003867</name>
</gene>
<name>A0AAD4GNA6_ASPNN</name>
<comment type="caution">
    <text evidence="2">The sequence shown here is derived from an EMBL/GenBank/DDBJ whole genome shotgun (WGS) entry which is preliminary data.</text>
</comment>
<dbReference type="Proteomes" id="UP001194746">
    <property type="component" value="Unassembled WGS sequence"/>
</dbReference>
<keyword evidence="3" id="KW-1185">Reference proteome</keyword>
<accession>A0AAD4GNA6</accession>
<feature type="chain" id="PRO_5042013992" evidence="1">
    <location>
        <begin position="21"/>
        <end position="96"/>
    </location>
</feature>
<reference evidence="2" key="2">
    <citation type="submission" date="2020-02" db="EMBL/GenBank/DDBJ databases">
        <authorList>
            <person name="Gilchrist C.L.M."/>
            <person name="Chooi Y.-H."/>
        </authorList>
    </citation>
    <scope>NUCLEOTIDE SEQUENCE</scope>
    <source>
        <strain evidence="2">MST-FP2251</strain>
    </source>
</reference>
<dbReference type="AlphaFoldDB" id="A0AAD4GNA6"/>
<sequence length="96" mass="10249">MHFSPHLLSTLCMLVTGISAGLINPNHAVDIGNTACIGACVPDARSLGCKNPVFKPAKSCYMCCISDDNVDQGADQDAWADHAGDWDKNLRTGEEK</sequence>
<protein>
    <submittedName>
        <fullName evidence="2">Uncharacterized protein</fullName>
    </submittedName>
</protein>
<feature type="signal peptide" evidence="1">
    <location>
        <begin position="1"/>
        <end position="20"/>
    </location>
</feature>
<reference evidence="2" key="1">
    <citation type="journal article" date="2019" name="Beilstein J. Org. Chem.">
        <title>Nanangenines: drimane sesquiterpenoids as the dominant metabolite cohort of a novel Australian fungus, Aspergillus nanangensis.</title>
        <authorList>
            <person name="Lacey H.J."/>
            <person name="Gilchrist C.L.M."/>
            <person name="Crombie A."/>
            <person name="Kalaitzis J.A."/>
            <person name="Vuong D."/>
            <person name="Rutledge P.J."/>
            <person name="Turner P."/>
            <person name="Pitt J.I."/>
            <person name="Lacey E."/>
            <person name="Chooi Y.H."/>
            <person name="Piggott A.M."/>
        </authorList>
    </citation>
    <scope>NUCLEOTIDE SEQUENCE</scope>
    <source>
        <strain evidence="2">MST-FP2251</strain>
    </source>
</reference>
<organism evidence="2 3">
    <name type="scientific">Aspergillus nanangensis</name>
    <dbReference type="NCBI Taxonomy" id="2582783"/>
    <lineage>
        <taxon>Eukaryota</taxon>
        <taxon>Fungi</taxon>
        <taxon>Dikarya</taxon>
        <taxon>Ascomycota</taxon>
        <taxon>Pezizomycotina</taxon>
        <taxon>Eurotiomycetes</taxon>
        <taxon>Eurotiomycetidae</taxon>
        <taxon>Eurotiales</taxon>
        <taxon>Aspergillaceae</taxon>
        <taxon>Aspergillus</taxon>
        <taxon>Aspergillus subgen. Circumdati</taxon>
    </lineage>
</organism>
<evidence type="ECO:0000313" key="3">
    <source>
        <dbReference type="Proteomes" id="UP001194746"/>
    </source>
</evidence>